<keyword evidence="2" id="KW-1185">Reference proteome</keyword>
<dbReference type="InterPro" id="IPR013397">
    <property type="entry name" value="CRISPR-assoc_prot_Csy1"/>
</dbReference>
<evidence type="ECO:0000313" key="2">
    <source>
        <dbReference type="Proteomes" id="UP001335910"/>
    </source>
</evidence>
<dbReference type="EMBL" id="JAZKLI010000001">
    <property type="protein sequence ID" value="MEE9685498.1"/>
    <property type="molecule type" value="Genomic_DNA"/>
</dbReference>
<sequence length="433" mass="49106">MSVEGMNVFITHYIAERRQKKLETFDKEAAKRGAEDSAALAQERHELALRYEPKNWLTDAAKRAGQISLVTHAAKFTHGDSKSSSVFSSVVVAEGYLNSAALAEPETDAVGNAAVLDVAKFLQTRYEGDSLLACLQRGDTRPFAAFTDDAAQLNEWICGFSRALSTGEPASHKLAKQTYFPVKGGYHLLGPLFATSFVHAFHQKLTALRFGDEVSAIWKARRDNTWHPQPLVTFPRSAEMHFGGTKSQNISWLNSVRRGRVWLLSAQPPRWQTLQKPPVKMCSLFAAGEEFDRRAGNDVEAMIAAINTPGNNVQIRDDRDSCLDRIIDLLFVVVSKLQREAWQNWTLNCPSLRAHQQLWLDPWRAQTDDAFRQEREKGDWQEQVARDFALWLNGRLRKVFREVGQAENREWRTAEHFSAQLRITEKIVKEALQ</sequence>
<dbReference type="Pfam" id="PF09611">
    <property type="entry name" value="Cas_Csy1"/>
    <property type="match status" value="1"/>
</dbReference>
<reference evidence="1 2" key="1">
    <citation type="submission" date="2023-10" db="EMBL/GenBank/DDBJ databases">
        <title>Wastewater isolates of ESBL- and carbapenemase-producing Gram-negative bacteria from New Zealand.</title>
        <authorList>
            <person name="Straub C."/>
            <person name="Weaver L."/>
            <person name="Cornelius A."/>
            <person name="Mcgill E."/>
            <person name="Dyet K."/>
            <person name="White L."/>
            <person name="Pattis I."/>
        </authorList>
    </citation>
    <scope>NUCLEOTIDE SEQUENCE [LARGE SCALE GENOMIC DNA]</scope>
    <source>
        <strain evidence="1 2">ESBL35</strain>
    </source>
</reference>
<dbReference type="RefSeq" id="WP_331390430.1">
    <property type="nucleotide sequence ID" value="NZ_JAZKLB010000001.1"/>
</dbReference>
<name>A0ABU7UFH8_LELAM</name>
<comment type="caution">
    <text evidence="1">The sequence shown here is derived from an EMBL/GenBank/DDBJ whole genome shotgun (WGS) entry which is preliminary data.</text>
</comment>
<evidence type="ECO:0000313" key="1">
    <source>
        <dbReference type="EMBL" id="MEE9685498.1"/>
    </source>
</evidence>
<protein>
    <submittedName>
        <fullName evidence="1">Type I-F CRISPR-associated protein Csy1</fullName>
    </submittedName>
</protein>
<dbReference type="CDD" id="cd09735">
    <property type="entry name" value="Csy1_I-F"/>
    <property type="match status" value="1"/>
</dbReference>
<dbReference type="NCBIfam" id="TIGR02564">
    <property type="entry name" value="cas_Csy1"/>
    <property type="match status" value="1"/>
</dbReference>
<dbReference type="Proteomes" id="UP001335910">
    <property type="component" value="Unassembled WGS sequence"/>
</dbReference>
<proteinExistence type="predicted"/>
<gene>
    <name evidence="1" type="primary">csy1</name>
    <name evidence="1" type="ORF">V4839_18740</name>
</gene>
<organism evidence="1 2">
    <name type="scientific">Lelliottia amnigena</name>
    <name type="common">Enterobacter amnigenus</name>
    <dbReference type="NCBI Taxonomy" id="61646"/>
    <lineage>
        <taxon>Bacteria</taxon>
        <taxon>Pseudomonadati</taxon>
        <taxon>Pseudomonadota</taxon>
        <taxon>Gammaproteobacteria</taxon>
        <taxon>Enterobacterales</taxon>
        <taxon>Enterobacteriaceae</taxon>
        <taxon>Lelliottia</taxon>
    </lineage>
</organism>
<accession>A0ABU7UFH8</accession>